<keyword evidence="4" id="KW-1185">Reference proteome</keyword>
<gene>
    <name evidence="3" type="ORF">RM479_16875</name>
</gene>
<dbReference type="Proteomes" id="UP001183390">
    <property type="component" value="Unassembled WGS sequence"/>
</dbReference>
<comment type="caution">
    <text evidence="3">The sequence shown here is derived from an EMBL/GenBank/DDBJ whole genome shotgun (WGS) entry which is preliminary data.</text>
</comment>
<evidence type="ECO:0000313" key="4">
    <source>
        <dbReference type="Proteomes" id="UP001183390"/>
    </source>
</evidence>
<feature type="compositionally biased region" description="Gly residues" evidence="1">
    <location>
        <begin position="54"/>
        <end position="63"/>
    </location>
</feature>
<accession>A0ABU2MBY5</accession>
<proteinExistence type="predicted"/>
<reference evidence="4" key="1">
    <citation type="submission" date="2023-07" db="EMBL/GenBank/DDBJ databases">
        <title>30 novel species of actinomycetes from the DSMZ collection.</title>
        <authorList>
            <person name="Nouioui I."/>
        </authorList>
    </citation>
    <scope>NUCLEOTIDE SEQUENCE [LARGE SCALE GENOMIC DNA]</scope>
    <source>
        <strain evidence="4">DSM 44743</strain>
    </source>
</reference>
<feature type="transmembrane region" description="Helical" evidence="2">
    <location>
        <begin position="6"/>
        <end position="25"/>
    </location>
</feature>
<evidence type="ECO:0000256" key="1">
    <source>
        <dbReference type="SAM" id="MobiDB-lite"/>
    </source>
</evidence>
<dbReference type="EMBL" id="JAVREP010000010">
    <property type="protein sequence ID" value="MDT0330088.1"/>
    <property type="molecule type" value="Genomic_DNA"/>
</dbReference>
<feature type="region of interest" description="Disordered" evidence="1">
    <location>
        <begin position="38"/>
        <end position="63"/>
    </location>
</feature>
<keyword evidence="2" id="KW-0472">Membrane</keyword>
<protein>
    <submittedName>
        <fullName evidence="3">Uncharacterized protein</fullName>
    </submittedName>
</protein>
<keyword evidence="2" id="KW-1133">Transmembrane helix</keyword>
<sequence>MIVLTVLFGALVPGIVVIGVLLTRVRRAAGALARQVARASDEHRAGDEARSPLGHGGTGTSGT</sequence>
<dbReference type="RefSeq" id="WP_311512665.1">
    <property type="nucleotide sequence ID" value="NZ_JAVREP010000010.1"/>
</dbReference>
<evidence type="ECO:0000313" key="3">
    <source>
        <dbReference type="EMBL" id="MDT0330088.1"/>
    </source>
</evidence>
<organism evidence="3 4">
    <name type="scientific">Nocardiopsis lambiniae</name>
    <dbReference type="NCBI Taxonomy" id="3075539"/>
    <lineage>
        <taxon>Bacteria</taxon>
        <taxon>Bacillati</taxon>
        <taxon>Actinomycetota</taxon>
        <taxon>Actinomycetes</taxon>
        <taxon>Streptosporangiales</taxon>
        <taxon>Nocardiopsidaceae</taxon>
        <taxon>Nocardiopsis</taxon>
    </lineage>
</organism>
<name>A0ABU2MBY5_9ACTN</name>
<evidence type="ECO:0000256" key="2">
    <source>
        <dbReference type="SAM" id="Phobius"/>
    </source>
</evidence>
<feature type="compositionally biased region" description="Basic and acidic residues" evidence="1">
    <location>
        <begin position="39"/>
        <end position="50"/>
    </location>
</feature>
<keyword evidence="2" id="KW-0812">Transmembrane</keyword>